<dbReference type="EMBL" id="VDMD01000001">
    <property type="protein sequence ID" value="TRM70287.1"/>
    <property type="molecule type" value="Genomic_DNA"/>
</dbReference>
<organism evidence="2 3">
    <name type="scientific">Schizophyllum amplum</name>
    <dbReference type="NCBI Taxonomy" id="97359"/>
    <lineage>
        <taxon>Eukaryota</taxon>
        <taxon>Fungi</taxon>
        <taxon>Dikarya</taxon>
        <taxon>Basidiomycota</taxon>
        <taxon>Agaricomycotina</taxon>
        <taxon>Agaricomycetes</taxon>
        <taxon>Agaricomycetidae</taxon>
        <taxon>Agaricales</taxon>
        <taxon>Schizophyllaceae</taxon>
        <taxon>Schizophyllum</taxon>
    </lineage>
</organism>
<evidence type="ECO:0000313" key="3">
    <source>
        <dbReference type="Proteomes" id="UP000320762"/>
    </source>
</evidence>
<dbReference type="AlphaFoldDB" id="A0A550CZT5"/>
<comment type="caution">
    <text evidence="2">The sequence shown here is derived from an EMBL/GenBank/DDBJ whole genome shotgun (WGS) entry which is preliminary data.</text>
</comment>
<evidence type="ECO:0000256" key="1">
    <source>
        <dbReference type="SAM" id="MobiDB-lite"/>
    </source>
</evidence>
<protein>
    <submittedName>
        <fullName evidence="2">Uncharacterized protein</fullName>
    </submittedName>
</protein>
<gene>
    <name evidence="2" type="ORF">BD626DRAFT_476935</name>
</gene>
<feature type="region of interest" description="Disordered" evidence="1">
    <location>
        <begin position="58"/>
        <end position="112"/>
    </location>
</feature>
<reference evidence="2 3" key="1">
    <citation type="journal article" date="2019" name="New Phytol.">
        <title>Comparative genomics reveals unique wood-decay strategies and fruiting body development in the Schizophyllaceae.</title>
        <authorList>
            <person name="Almasi E."/>
            <person name="Sahu N."/>
            <person name="Krizsan K."/>
            <person name="Balint B."/>
            <person name="Kovacs G.M."/>
            <person name="Kiss B."/>
            <person name="Cseklye J."/>
            <person name="Drula E."/>
            <person name="Henrissat B."/>
            <person name="Nagy I."/>
            <person name="Chovatia M."/>
            <person name="Adam C."/>
            <person name="LaButti K."/>
            <person name="Lipzen A."/>
            <person name="Riley R."/>
            <person name="Grigoriev I.V."/>
            <person name="Nagy L.G."/>
        </authorList>
    </citation>
    <scope>NUCLEOTIDE SEQUENCE [LARGE SCALE GENOMIC DNA]</scope>
    <source>
        <strain evidence="2 3">NL-1724</strain>
    </source>
</reference>
<proteinExistence type="predicted"/>
<name>A0A550CZT5_9AGAR</name>
<feature type="compositionally biased region" description="Basic and acidic residues" evidence="1">
    <location>
        <begin position="59"/>
        <end position="99"/>
    </location>
</feature>
<feature type="region of interest" description="Disordered" evidence="1">
    <location>
        <begin position="21"/>
        <end position="46"/>
    </location>
</feature>
<evidence type="ECO:0000313" key="2">
    <source>
        <dbReference type="EMBL" id="TRM70287.1"/>
    </source>
</evidence>
<dbReference type="Proteomes" id="UP000320762">
    <property type="component" value="Unassembled WGS sequence"/>
</dbReference>
<keyword evidence="3" id="KW-1185">Reference proteome</keyword>
<sequence length="112" mass="12254">MQRPGEVFDLALAMQLSYLGSGEMNQGGAETRIDSQNGKKLGSMKEVDRRSTFCGVNCVEDRKQTGKREGKRGKTESRRGRQKASGEDRRQAGKTKEGTVCKSSAIEPKLSA</sequence>
<accession>A0A550CZT5</accession>